<evidence type="ECO:0000313" key="2">
    <source>
        <dbReference type="EMBL" id="BAZ00829.1"/>
    </source>
</evidence>
<name>A0A1Z4N513_9CYAN</name>
<accession>A0A1Z4N513</accession>
<keyword evidence="2" id="KW-0012">Acyltransferase</keyword>
<evidence type="ECO:0000313" key="3">
    <source>
        <dbReference type="Proteomes" id="UP000218785"/>
    </source>
</evidence>
<keyword evidence="2" id="KW-0808">Transferase</keyword>
<dbReference type="CDD" id="cd04301">
    <property type="entry name" value="NAT_SF"/>
    <property type="match status" value="1"/>
</dbReference>
<dbReference type="PROSITE" id="PS51186">
    <property type="entry name" value="GNAT"/>
    <property type="match status" value="1"/>
</dbReference>
<dbReference type="InterPro" id="IPR016181">
    <property type="entry name" value="Acyl_CoA_acyltransferase"/>
</dbReference>
<dbReference type="EC" id="2.3.1.189" evidence="2"/>
<keyword evidence="3" id="KW-1185">Reference proteome</keyword>
<reference evidence="2 3" key="1">
    <citation type="submission" date="2017-06" db="EMBL/GenBank/DDBJ databases">
        <title>Genome sequencing of cyanobaciteial culture collection at National Institute for Environmental Studies (NIES).</title>
        <authorList>
            <person name="Hirose Y."/>
            <person name="Shimura Y."/>
            <person name="Fujisawa T."/>
            <person name="Nakamura Y."/>
            <person name="Kawachi M."/>
        </authorList>
    </citation>
    <scope>NUCLEOTIDE SEQUENCE [LARGE SCALE GENOMIC DNA]</scope>
    <source>
        <strain evidence="2 3">NIES-37</strain>
    </source>
</reference>
<dbReference type="GO" id="GO:0035447">
    <property type="term" value="F:mycothiol synthase activity"/>
    <property type="evidence" value="ECO:0007669"/>
    <property type="project" value="UniProtKB-EC"/>
</dbReference>
<dbReference type="KEGG" id="ttq:NIES37_48250"/>
<evidence type="ECO:0000259" key="1">
    <source>
        <dbReference type="PROSITE" id="PS51186"/>
    </source>
</evidence>
<dbReference type="RefSeq" id="WP_096580016.1">
    <property type="nucleotide sequence ID" value="NZ_CAWNJS010000001.1"/>
</dbReference>
<dbReference type="SUPFAM" id="SSF55729">
    <property type="entry name" value="Acyl-CoA N-acyltransferases (Nat)"/>
    <property type="match status" value="1"/>
</dbReference>
<proteinExistence type="predicted"/>
<feature type="domain" description="N-acetyltransferase" evidence="1">
    <location>
        <begin position="154"/>
        <end position="288"/>
    </location>
</feature>
<organism evidence="2 3">
    <name type="scientific">Tolypothrix tenuis PCC 7101</name>
    <dbReference type="NCBI Taxonomy" id="231146"/>
    <lineage>
        <taxon>Bacteria</taxon>
        <taxon>Bacillati</taxon>
        <taxon>Cyanobacteriota</taxon>
        <taxon>Cyanophyceae</taxon>
        <taxon>Nostocales</taxon>
        <taxon>Tolypothrichaceae</taxon>
        <taxon>Tolypothrix</taxon>
    </lineage>
</organism>
<protein>
    <submittedName>
        <fullName evidence="2">Mycothiol acetyltransferase</fullName>
        <ecNumber evidence="2">2.3.1.189</ecNumber>
    </submittedName>
</protein>
<dbReference type="Gene3D" id="3.40.630.30">
    <property type="match status" value="1"/>
</dbReference>
<dbReference type="Proteomes" id="UP000218785">
    <property type="component" value="Chromosome"/>
</dbReference>
<dbReference type="AlphaFoldDB" id="A0A1Z4N513"/>
<gene>
    <name evidence="2" type="primary">mshD</name>
    <name evidence="2" type="ORF">NIES37_48250</name>
</gene>
<dbReference type="InterPro" id="IPR000182">
    <property type="entry name" value="GNAT_dom"/>
</dbReference>
<sequence>MKDYISATTAITIIKTPTLKQIQTVSDWLVNLPIDNPNLEIALNYLIEHQIIPHQRGGLVAIAYNSSTANSFDIENIQGIVMAKPGNTNLLIESCNYSIAKSLLAIATAQGCPQKVCTSGTVKNWIRPLLLQQYSSAREYDQLVMVCNQTPPGAEGRWAIPQDKLALQAYAEAYLKERGSGSLNHDWDNLIEKRAIAVLEYENQIVSVVRYITTKRDALVIAPFTFAKFRRHGFARKLLAFLIEELLHIYPRVRLWVDEDNIEAIRLYQSLDFHVIGKCYSGYWKEVI</sequence>
<dbReference type="Pfam" id="PF00583">
    <property type="entry name" value="Acetyltransf_1"/>
    <property type="match status" value="1"/>
</dbReference>
<dbReference type="EMBL" id="AP018248">
    <property type="protein sequence ID" value="BAZ00829.1"/>
    <property type="molecule type" value="Genomic_DNA"/>
</dbReference>